<dbReference type="InterPro" id="IPR007110">
    <property type="entry name" value="Ig-like_dom"/>
</dbReference>
<dbReference type="PANTHER" id="PTHR21261">
    <property type="entry name" value="BEAT PROTEIN"/>
    <property type="match status" value="1"/>
</dbReference>
<dbReference type="Gene3D" id="2.60.40.10">
    <property type="entry name" value="Immunoglobulins"/>
    <property type="match status" value="1"/>
</dbReference>
<dbReference type="PROSITE" id="PS50835">
    <property type="entry name" value="IG_LIKE"/>
    <property type="match status" value="1"/>
</dbReference>
<reference evidence="3" key="2">
    <citation type="journal article" date="2018" name="Environ. Sci. Technol.">
        <title>The Toxicogenome of Hyalella azteca: A Model for Sediment Ecotoxicology and Evolutionary Toxicology.</title>
        <authorList>
            <person name="Poynton H.C."/>
            <person name="Hasenbein S."/>
            <person name="Benoit J.B."/>
            <person name="Sepulveda M.S."/>
            <person name="Poelchau M.F."/>
            <person name="Hughes D.S.T."/>
            <person name="Murali S.C."/>
            <person name="Chen S."/>
            <person name="Glastad K.M."/>
            <person name="Goodisman M.A.D."/>
            <person name="Werren J.H."/>
            <person name="Vineis J.H."/>
            <person name="Bowen J.L."/>
            <person name="Friedrich M."/>
            <person name="Jones J."/>
            <person name="Robertson H.M."/>
            <person name="Feyereisen R."/>
            <person name="Mechler-Hickson A."/>
            <person name="Mathers N."/>
            <person name="Lee C.E."/>
            <person name="Colbourne J.K."/>
            <person name="Biales A."/>
            <person name="Johnston J.S."/>
            <person name="Wellborn G.A."/>
            <person name="Rosendale A.J."/>
            <person name="Cridge A.G."/>
            <person name="Munoz-Torres M.C."/>
            <person name="Bain P.A."/>
            <person name="Manny A.R."/>
            <person name="Major K.M."/>
            <person name="Lambert F.N."/>
            <person name="Vulpe C.D."/>
            <person name="Tuck P."/>
            <person name="Blalock B.J."/>
            <person name="Lin Y.Y."/>
            <person name="Smith M.E."/>
            <person name="Ochoa-Acuna H."/>
            <person name="Chen M.M."/>
            <person name="Childers C.P."/>
            <person name="Qu J."/>
            <person name="Dugan S."/>
            <person name="Lee S.L."/>
            <person name="Chao H."/>
            <person name="Dinh H."/>
            <person name="Han Y."/>
            <person name="Doddapaneni H."/>
            <person name="Worley K.C."/>
            <person name="Muzny D.M."/>
            <person name="Gibbs R.A."/>
            <person name="Richards S."/>
        </authorList>
    </citation>
    <scope>NUCLEOTIDE SEQUENCE</scope>
    <source>
        <strain evidence="3">HAZT.00-mixed</strain>
        <tissue evidence="3">Whole organism</tissue>
    </source>
</reference>
<evidence type="ECO:0000256" key="1">
    <source>
        <dbReference type="ARBA" id="ARBA00023157"/>
    </source>
</evidence>
<keyword evidence="1" id="KW-1015">Disulfide bond</keyword>
<dbReference type="InterPro" id="IPR013783">
    <property type="entry name" value="Ig-like_fold"/>
</dbReference>
<dbReference type="AlphaFoldDB" id="A0A6A0HI68"/>
<evidence type="ECO:0000259" key="2">
    <source>
        <dbReference type="PROSITE" id="PS50835"/>
    </source>
</evidence>
<protein>
    <recommendedName>
        <fullName evidence="2">Ig-like domain-containing protein</fullName>
    </recommendedName>
</protein>
<feature type="domain" description="Ig-like" evidence="2">
    <location>
        <begin position="74"/>
        <end position="110"/>
    </location>
</feature>
<dbReference type="SUPFAM" id="SSF48726">
    <property type="entry name" value="Immunoglobulin"/>
    <property type="match status" value="1"/>
</dbReference>
<evidence type="ECO:0000313" key="3">
    <source>
        <dbReference type="EMBL" id="KAA0203917.1"/>
    </source>
</evidence>
<dbReference type="Pfam" id="PF08205">
    <property type="entry name" value="C2-set_2"/>
    <property type="match status" value="1"/>
</dbReference>
<comment type="caution">
    <text evidence="3">The sequence shown here is derived from an EMBL/GenBank/DDBJ whole genome shotgun (WGS) entry which is preliminary data.</text>
</comment>
<dbReference type="InterPro" id="IPR036179">
    <property type="entry name" value="Ig-like_dom_sf"/>
</dbReference>
<sequence>MNEGLFPETCSLLVNTRQRTDVITRSNEKRVLLQKLSFASTGIYRCEVSADSPHFRTYTNQSVMVVVELPSQPPTITGGRSHYKVGDTAHLNCTSARSKPAPTLTWFINGVEVELHASFAPKLLFAAPHQLEQYYPWVHRDQLESKRLGLTFQVSKLSEFLS</sequence>
<dbReference type="Proteomes" id="UP000711488">
    <property type="component" value="Unassembled WGS sequence"/>
</dbReference>
<reference evidence="3" key="1">
    <citation type="submission" date="2014-08" db="EMBL/GenBank/DDBJ databases">
        <authorList>
            <person name="Murali S."/>
            <person name="Richards S."/>
            <person name="Bandaranaike D."/>
            <person name="Bellair M."/>
            <person name="Blankenburg K."/>
            <person name="Chao H."/>
            <person name="Dinh H."/>
            <person name="Doddapaneni H."/>
            <person name="Dugan-Rocha S."/>
            <person name="Elkadiri S."/>
            <person name="Gnanaolivu R."/>
            <person name="Hughes D."/>
            <person name="Lee S."/>
            <person name="Li M."/>
            <person name="Ming W."/>
            <person name="Munidasa M."/>
            <person name="Muniz J."/>
            <person name="Nguyen L."/>
            <person name="Osuji N."/>
            <person name="Pu L.-L."/>
            <person name="Puazo M."/>
            <person name="Skinner E."/>
            <person name="Qu C."/>
            <person name="Quiroz J."/>
            <person name="Raj R."/>
            <person name="Weissenberger G."/>
            <person name="Xin Y."/>
            <person name="Zou X."/>
            <person name="Han Y."/>
            <person name="Worley K."/>
            <person name="Muzny D."/>
            <person name="Gibbs R."/>
        </authorList>
    </citation>
    <scope>NUCLEOTIDE SEQUENCE</scope>
    <source>
        <strain evidence="3">HAZT.00-mixed</strain>
        <tissue evidence="3">Whole organism</tissue>
    </source>
</reference>
<dbReference type="InterPro" id="IPR013162">
    <property type="entry name" value="CD80_C2-set"/>
</dbReference>
<reference evidence="3" key="3">
    <citation type="submission" date="2019-06" db="EMBL/GenBank/DDBJ databases">
        <authorList>
            <person name="Poynton C."/>
            <person name="Hasenbein S."/>
            <person name="Benoit J.B."/>
            <person name="Sepulveda M.S."/>
            <person name="Poelchau M.F."/>
            <person name="Murali S.C."/>
            <person name="Chen S."/>
            <person name="Glastad K.M."/>
            <person name="Werren J.H."/>
            <person name="Vineis J.H."/>
            <person name="Bowen J.L."/>
            <person name="Friedrich M."/>
            <person name="Jones J."/>
            <person name="Robertson H.M."/>
            <person name="Feyereisen R."/>
            <person name="Mechler-Hickson A."/>
            <person name="Mathers N."/>
            <person name="Lee C.E."/>
            <person name="Colbourne J.K."/>
            <person name="Biales A."/>
            <person name="Johnston J.S."/>
            <person name="Wellborn G.A."/>
            <person name="Rosendale A.J."/>
            <person name="Cridge A.G."/>
            <person name="Munoz-Torres M.C."/>
            <person name="Bain P.A."/>
            <person name="Manny A.R."/>
            <person name="Major K.M."/>
            <person name="Lambert F.N."/>
            <person name="Vulpe C.D."/>
            <person name="Tuck P."/>
            <person name="Blalock B.J."/>
            <person name="Lin Y.-Y."/>
            <person name="Smith M.E."/>
            <person name="Ochoa-Acuna H."/>
            <person name="Chen M.-J.M."/>
            <person name="Childers C.P."/>
            <person name="Qu J."/>
            <person name="Dugan S."/>
            <person name="Lee S.L."/>
            <person name="Chao H."/>
            <person name="Dinh H."/>
            <person name="Han Y."/>
            <person name="Doddapaneni H."/>
            <person name="Worley K.C."/>
            <person name="Muzny D.M."/>
            <person name="Gibbs R.A."/>
            <person name="Richards S."/>
        </authorList>
    </citation>
    <scope>NUCLEOTIDE SEQUENCE</scope>
    <source>
        <strain evidence="3">HAZT.00-mixed</strain>
        <tissue evidence="3">Whole organism</tissue>
    </source>
</reference>
<gene>
    <name evidence="3" type="ORF">HAZT_HAZT002827</name>
</gene>
<organism evidence="3">
    <name type="scientific">Hyalella azteca</name>
    <name type="common">Amphipod</name>
    <dbReference type="NCBI Taxonomy" id="294128"/>
    <lineage>
        <taxon>Eukaryota</taxon>
        <taxon>Metazoa</taxon>
        <taxon>Ecdysozoa</taxon>
        <taxon>Arthropoda</taxon>
        <taxon>Crustacea</taxon>
        <taxon>Multicrustacea</taxon>
        <taxon>Malacostraca</taxon>
        <taxon>Eumalacostraca</taxon>
        <taxon>Peracarida</taxon>
        <taxon>Amphipoda</taxon>
        <taxon>Senticaudata</taxon>
        <taxon>Talitrida</taxon>
        <taxon>Talitroidea</taxon>
        <taxon>Hyalellidae</taxon>
        <taxon>Hyalella</taxon>
    </lineage>
</organism>
<name>A0A6A0HI68_HYAAZ</name>
<proteinExistence type="predicted"/>
<dbReference type="PANTHER" id="PTHR21261:SF15">
    <property type="entry name" value="BEATEN PATH IIIA, ISOFORM D-RELATED"/>
    <property type="match status" value="1"/>
</dbReference>
<accession>A0A6A0HI68</accession>
<dbReference type="EMBL" id="JQDR03000385">
    <property type="protein sequence ID" value="KAA0203917.1"/>
    <property type="molecule type" value="Genomic_DNA"/>
</dbReference>